<evidence type="ECO:0000256" key="4">
    <source>
        <dbReference type="SAM" id="MobiDB-lite"/>
    </source>
</evidence>
<dbReference type="GO" id="GO:0005829">
    <property type="term" value="C:cytosol"/>
    <property type="evidence" value="ECO:0007669"/>
    <property type="project" value="TreeGrafter"/>
</dbReference>
<dbReference type="SUPFAM" id="SSF51338">
    <property type="entry name" value="Composite domain of metallo-dependent hydrolases"/>
    <property type="match status" value="1"/>
</dbReference>
<gene>
    <name evidence="6" type="ORF">HJG63_004113</name>
</gene>
<dbReference type="AlphaFoldDB" id="A0A7J8G6W8"/>
<dbReference type="InterPro" id="IPR050378">
    <property type="entry name" value="Metallo-dep_Hydrolases_sf"/>
</dbReference>
<evidence type="ECO:0000313" key="6">
    <source>
        <dbReference type="EMBL" id="KAF6455710.1"/>
    </source>
</evidence>
<dbReference type="InterPro" id="IPR011059">
    <property type="entry name" value="Metal-dep_hydrolase_composite"/>
</dbReference>
<dbReference type="Pfam" id="PF01979">
    <property type="entry name" value="Amidohydro_1"/>
    <property type="match status" value="1"/>
</dbReference>
<comment type="caution">
    <text evidence="6">The sequence shown here is derived from an EMBL/GenBank/DDBJ whole genome shotgun (WGS) entry which is preliminary data.</text>
</comment>
<keyword evidence="7" id="KW-1185">Reference proteome</keyword>
<dbReference type="InterPro" id="IPR006680">
    <property type="entry name" value="Amidohydro-rel"/>
</dbReference>
<evidence type="ECO:0000259" key="5">
    <source>
        <dbReference type="Pfam" id="PF01979"/>
    </source>
</evidence>
<keyword evidence="2" id="KW-0597">Phosphoprotein</keyword>
<comment type="similarity">
    <text evidence="1">Belongs to the metallo-dependent hydrolases superfamily. Hydantoinase/dihydropyrimidinase family.</text>
</comment>
<dbReference type="SUPFAM" id="SSF51556">
    <property type="entry name" value="Metallo-dependent hydrolases"/>
    <property type="match status" value="1"/>
</dbReference>
<feature type="compositionally biased region" description="Low complexity" evidence="4">
    <location>
        <begin position="65"/>
        <end position="82"/>
    </location>
</feature>
<dbReference type="Gene3D" id="2.30.40.10">
    <property type="entry name" value="Urease, subunit C, domain 1"/>
    <property type="match status" value="1"/>
</dbReference>
<reference evidence="6 7" key="1">
    <citation type="journal article" date="2020" name="Nature">
        <title>Six reference-quality genomes reveal evolution of bat adaptations.</title>
        <authorList>
            <person name="Jebb D."/>
            <person name="Huang Z."/>
            <person name="Pippel M."/>
            <person name="Hughes G.M."/>
            <person name="Lavrichenko K."/>
            <person name="Devanna P."/>
            <person name="Winkler S."/>
            <person name="Jermiin L.S."/>
            <person name="Skirmuntt E.C."/>
            <person name="Katzourakis A."/>
            <person name="Burkitt-Gray L."/>
            <person name="Ray D.A."/>
            <person name="Sullivan K.A.M."/>
            <person name="Roscito J.G."/>
            <person name="Kirilenko B.M."/>
            <person name="Davalos L.M."/>
            <person name="Corthals A.P."/>
            <person name="Power M.L."/>
            <person name="Jones G."/>
            <person name="Ransome R.D."/>
            <person name="Dechmann D.K.N."/>
            <person name="Locatelli A.G."/>
            <person name="Puechmaille S.J."/>
            <person name="Fedrigo O."/>
            <person name="Jarvis E.D."/>
            <person name="Hiller M."/>
            <person name="Vernes S.C."/>
            <person name="Myers E.W."/>
            <person name="Teeling E.C."/>
        </authorList>
    </citation>
    <scope>NUCLEOTIDE SEQUENCE [LARGE SCALE GENOMIC DNA]</scope>
    <source>
        <strain evidence="6">MRouAeg1</strain>
        <tissue evidence="6">Muscle</tissue>
    </source>
</reference>
<feature type="domain" description="Amidohydrolase-related" evidence="5">
    <location>
        <begin position="145"/>
        <end position="282"/>
    </location>
</feature>
<evidence type="ECO:0000256" key="3">
    <source>
        <dbReference type="ARBA" id="ARBA00025548"/>
    </source>
</evidence>
<accession>A0A7J8G6W8</accession>
<organism evidence="6 7">
    <name type="scientific">Rousettus aegyptiacus</name>
    <name type="common">Egyptian fruit bat</name>
    <name type="synonym">Pteropus aegyptiacus</name>
    <dbReference type="NCBI Taxonomy" id="9407"/>
    <lineage>
        <taxon>Eukaryota</taxon>
        <taxon>Metazoa</taxon>
        <taxon>Chordata</taxon>
        <taxon>Craniata</taxon>
        <taxon>Vertebrata</taxon>
        <taxon>Euteleostomi</taxon>
        <taxon>Mammalia</taxon>
        <taxon>Eutheria</taxon>
        <taxon>Laurasiatheria</taxon>
        <taxon>Chiroptera</taxon>
        <taxon>Yinpterochiroptera</taxon>
        <taxon>Pteropodoidea</taxon>
        <taxon>Pteropodidae</taxon>
        <taxon>Rousettinae</taxon>
        <taxon>Rousettus</taxon>
    </lineage>
</organism>
<feature type="region of interest" description="Disordered" evidence="4">
    <location>
        <begin position="65"/>
        <end position="87"/>
    </location>
</feature>
<proteinExistence type="inferred from homology"/>
<protein>
    <submittedName>
        <fullName evidence="6">Dihydropyrimidinase like 4</fullName>
    </submittedName>
</protein>
<dbReference type="Proteomes" id="UP000593571">
    <property type="component" value="Unassembled WGS sequence"/>
</dbReference>
<dbReference type="InterPro" id="IPR032466">
    <property type="entry name" value="Metal_Hydrolase"/>
</dbReference>
<dbReference type="PANTHER" id="PTHR11647">
    <property type="entry name" value="HYDRANTOINASE/DIHYDROPYRIMIDINASE FAMILY MEMBER"/>
    <property type="match status" value="1"/>
</dbReference>
<dbReference type="Gene3D" id="3.20.20.140">
    <property type="entry name" value="Metal-dependent hydrolases"/>
    <property type="match status" value="1"/>
</dbReference>
<evidence type="ECO:0000256" key="1">
    <source>
        <dbReference type="ARBA" id="ARBA00008829"/>
    </source>
</evidence>
<evidence type="ECO:0000313" key="7">
    <source>
        <dbReference type="Proteomes" id="UP000593571"/>
    </source>
</evidence>
<dbReference type="FunFam" id="3.20.20.140:FF:000254">
    <property type="entry name" value="Dihydropyrimidinase like 2"/>
    <property type="match status" value="1"/>
</dbReference>
<comment type="function">
    <text evidence="3">Necessary for signaling by class 3 semaphorins and subsequent remodeling of the cytoskeleton. Plays a role in axon guidance, neuronal growth cone collapse and cell migration.</text>
</comment>
<dbReference type="GO" id="GO:0016812">
    <property type="term" value="F:hydrolase activity, acting on carbon-nitrogen (but not peptide) bonds, in cyclic amides"/>
    <property type="evidence" value="ECO:0007669"/>
    <property type="project" value="TreeGrafter"/>
</dbReference>
<dbReference type="PANTHER" id="PTHR11647:SF55">
    <property type="entry name" value="DIHYDROPYRIMIDINASE-RELATED PROTEIN 4"/>
    <property type="match status" value="1"/>
</dbReference>
<name>A0A7J8G6W8_ROUAE</name>
<sequence>MSPQEPHVTVCWAPPCVQARRARPGAWVLAVGESVLTPAGAGGGGCRQDPPARCPGSRAGCPLGVRSSRGVSRAASRPAPSRAGGGGTPAWAPLMGLAAGVVVFGEPIAAGLGTDGSHYWSQNWAKAAAFVTSPPINPDPTTADHLSSLLSSGDLQVTGSAHCTFTTAQKAVGKDNFTLIPEGTNGVEERMSVVWEKCVASGKMDENDFVAVTSTNAAKIFNFYPRKGRVAVGSDADLVIWNPKATKIISAKTHNLNVEYNVFEGVECRGAPVVVISQGRVVLEDGNLSVTPGAGRFVPRKTFPDFVYKRIKARNRLAEIHGVPRGLYDGPVHEVMVPAKPGGGAQARASCAGKIPVPPVRNLHQSGFSLSGSQADDHIARRTAQKIMAPPGGRSNITSLS</sequence>
<evidence type="ECO:0000256" key="2">
    <source>
        <dbReference type="ARBA" id="ARBA00022553"/>
    </source>
</evidence>
<dbReference type="EMBL" id="JACASE010000006">
    <property type="protein sequence ID" value="KAF6455710.1"/>
    <property type="molecule type" value="Genomic_DNA"/>
</dbReference>